<reference evidence="1 2" key="1">
    <citation type="submission" date="2019-01" db="EMBL/GenBank/DDBJ databases">
        <authorList>
            <person name="Chen W.-M."/>
        </authorList>
    </citation>
    <scope>NUCLEOTIDE SEQUENCE [LARGE SCALE GENOMIC DNA]</scope>
    <source>
        <strain evidence="1 2">YBJ-36</strain>
    </source>
</reference>
<proteinExistence type="predicted"/>
<dbReference type="RefSeq" id="WP_127704150.1">
    <property type="nucleotide sequence ID" value="NZ_SACK01000002.1"/>
</dbReference>
<dbReference type="AlphaFoldDB" id="A0A3S2WZH3"/>
<accession>A0A3S2WZH3</accession>
<name>A0A3S2WZH3_9SPHI</name>
<dbReference type="PROSITE" id="PS51257">
    <property type="entry name" value="PROKAR_LIPOPROTEIN"/>
    <property type="match status" value="1"/>
</dbReference>
<evidence type="ECO:0000313" key="1">
    <source>
        <dbReference type="EMBL" id="RVU01786.1"/>
    </source>
</evidence>
<evidence type="ECO:0000313" key="2">
    <source>
        <dbReference type="Proteomes" id="UP000282759"/>
    </source>
</evidence>
<dbReference type="EMBL" id="SACK01000002">
    <property type="protein sequence ID" value="RVU01786.1"/>
    <property type="molecule type" value="Genomic_DNA"/>
</dbReference>
<gene>
    <name evidence="1" type="ORF">EOD41_07460</name>
</gene>
<protein>
    <submittedName>
        <fullName evidence="1">Uncharacterized protein</fullName>
    </submittedName>
</protein>
<comment type="caution">
    <text evidence="1">The sequence shown here is derived from an EMBL/GenBank/DDBJ whole genome shotgun (WGS) entry which is preliminary data.</text>
</comment>
<keyword evidence="2" id="KW-1185">Reference proteome</keyword>
<dbReference type="OrthoDB" id="849973at2"/>
<dbReference type="Proteomes" id="UP000282759">
    <property type="component" value="Unassembled WGS sequence"/>
</dbReference>
<organism evidence="1 2">
    <name type="scientific">Mucilaginibacter limnophilus</name>
    <dbReference type="NCBI Taxonomy" id="1932778"/>
    <lineage>
        <taxon>Bacteria</taxon>
        <taxon>Pseudomonadati</taxon>
        <taxon>Bacteroidota</taxon>
        <taxon>Sphingobacteriia</taxon>
        <taxon>Sphingobacteriales</taxon>
        <taxon>Sphingobacteriaceae</taxon>
        <taxon>Mucilaginibacter</taxon>
    </lineage>
</organism>
<sequence length="220" mass="24052">MKKTIFTLAAVATLFLGACKKDKDDNNNPGGKGDSYQPVTAGSVWKYRNTSFGEGASVDTSTNTMLAETKNVNGKTYHILNSVTGDETSQGFIGVNGSVYSMYYEAGLNEAIALTYLNDAKNAGDNWTEDLVVQDGETEFTVKVKTTIVEKGISKNILGKNYSNVIHSKVELQVELEEGEWETLSQLDFYVAKGVGIIGIYSKFGDEDVSKSELFNYNIK</sequence>